<name>A0A1I4HTF8_9BACI</name>
<dbReference type="AlphaFoldDB" id="A0A1I4HTF8"/>
<dbReference type="STRING" id="334253.SAMN04487943_101606"/>
<sequence>MWRDKPYELQLYDALNRRKLLSKEERKKYNKLQVGYQGELLLDDYVGKIPDECIMLQDLSLSFKNRYFQIDSILIINNQLHLFEVKNYQGEYYYEKDKLYLEQGVEVDDPLTQLKRSESLLRQLVSGLGFHISIQARVVFVNSEFTLYLESRHPKILLSTQLNRYFRQFQKNTPIDPIFHSLAIGVEQSLLKSEFNTH</sequence>
<proteinExistence type="predicted"/>
<dbReference type="OrthoDB" id="2164794at2"/>
<dbReference type="EMBL" id="FOTR01000001">
    <property type="protein sequence ID" value="SFL44901.1"/>
    <property type="molecule type" value="Genomic_DNA"/>
</dbReference>
<keyword evidence="3" id="KW-1185">Reference proteome</keyword>
<dbReference type="PROSITE" id="PS50965">
    <property type="entry name" value="NERD"/>
    <property type="match status" value="1"/>
</dbReference>
<dbReference type="RefSeq" id="WP_091480912.1">
    <property type="nucleotide sequence ID" value="NZ_FOTR01000001.1"/>
</dbReference>
<dbReference type="InterPro" id="IPR011528">
    <property type="entry name" value="NERD"/>
</dbReference>
<evidence type="ECO:0000313" key="3">
    <source>
        <dbReference type="Proteomes" id="UP000198565"/>
    </source>
</evidence>
<evidence type="ECO:0000313" key="2">
    <source>
        <dbReference type="EMBL" id="SFL44901.1"/>
    </source>
</evidence>
<reference evidence="3" key="1">
    <citation type="submission" date="2016-10" db="EMBL/GenBank/DDBJ databases">
        <authorList>
            <person name="Varghese N."/>
            <person name="Submissions S."/>
        </authorList>
    </citation>
    <scope>NUCLEOTIDE SEQUENCE [LARGE SCALE GENOMIC DNA]</scope>
    <source>
        <strain evidence="3">CGMCC 1.4250</strain>
    </source>
</reference>
<dbReference type="Proteomes" id="UP000198565">
    <property type="component" value="Unassembled WGS sequence"/>
</dbReference>
<gene>
    <name evidence="2" type="ORF">SAMN04487943_101606</name>
</gene>
<dbReference type="Pfam" id="PF08378">
    <property type="entry name" value="NERD"/>
    <property type="match status" value="1"/>
</dbReference>
<feature type="domain" description="NERD" evidence="1">
    <location>
        <begin position="34"/>
        <end position="144"/>
    </location>
</feature>
<evidence type="ECO:0000259" key="1">
    <source>
        <dbReference type="PROSITE" id="PS50965"/>
    </source>
</evidence>
<accession>A0A1I4HTF8</accession>
<organism evidence="2 3">
    <name type="scientific">Gracilibacillus orientalis</name>
    <dbReference type="NCBI Taxonomy" id="334253"/>
    <lineage>
        <taxon>Bacteria</taxon>
        <taxon>Bacillati</taxon>
        <taxon>Bacillota</taxon>
        <taxon>Bacilli</taxon>
        <taxon>Bacillales</taxon>
        <taxon>Bacillaceae</taxon>
        <taxon>Gracilibacillus</taxon>
    </lineage>
</organism>
<protein>
    <submittedName>
        <fullName evidence="2">Nuclease-related domain-containing protein</fullName>
    </submittedName>
</protein>